<dbReference type="RefSeq" id="WP_330957219.1">
    <property type="nucleotide sequence ID" value="NZ_JAZGJQ010000001.1"/>
</dbReference>
<reference evidence="2 3" key="1">
    <citation type="submission" date="2024-01" db="EMBL/GenBank/DDBJ databases">
        <title>Description of Olsenella sp. nov., isolated from pig feces.</title>
        <authorList>
            <person name="Chang Y.-H."/>
        </authorList>
    </citation>
    <scope>NUCLEOTIDE SEQUENCE [LARGE SCALE GENOMIC DNA]</scope>
    <source>
        <strain evidence="2 3">YH-ols2223</strain>
    </source>
</reference>
<accession>A0ABU7R779</accession>
<protein>
    <submittedName>
        <fullName evidence="2">Uncharacterized protein</fullName>
    </submittedName>
</protein>
<proteinExistence type="predicted"/>
<organism evidence="2 3">
    <name type="scientific">Olsenella absiana</name>
    <dbReference type="NCBI Taxonomy" id="3115222"/>
    <lineage>
        <taxon>Bacteria</taxon>
        <taxon>Bacillati</taxon>
        <taxon>Actinomycetota</taxon>
        <taxon>Coriobacteriia</taxon>
        <taxon>Coriobacteriales</taxon>
        <taxon>Atopobiaceae</taxon>
        <taxon>Olsenella</taxon>
    </lineage>
</organism>
<comment type="caution">
    <text evidence="2">The sequence shown here is derived from an EMBL/GenBank/DDBJ whole genome shotgun (WGS) entry which is preliminary data.</text>
</comment>
<evidence type="ECO:0000256" key="1">
    <source>
        <dbReference type="SAM" id="MobiDB-lite"/>
    </source>
</evidence>
<evidence type="ECO:0000313" key="2">
    <source>
        <dbReference type="EMBL" id="MEE6146453.1"/>
    </source>
</evidence>
<keyword evidence="3" id="KW-1185">Reference proteome</keyword>
<dbReference type="EMBL" id="JAZGJQ010000001">
    <property type="protein sequence ID" value="MEE6146453.1"/>
    <property type="molecule type" value="Genomic_DNA"/>
</dbReference>
<gene>
    <name evidence="2" type="ORF">VXJ25_00365</name>
</gene>
<name>A0ABU7R779_9ACTN</name>
<dbReference type="Proteomes" id="UP001332931">
    <property type="component" value="Unassembled WGS sequence"/>
</dbReference>
<feature type="region of interest" description="Disordered" evidence="1">
    <location>
        <begin position="118"/>
        <end position="144"/>
    </location>
</feature>
<sequence length="144" mass="15945">MLYIGNFSYKDANDTKDNFVLLPTVVSAQSPEEALEKLAVMFQETRRSSDLLDGAKEIYLDSLTELEEAPEDGLLVQWQKIVPAVDGLCSITAALPDIDIESDDVNVYDLREGGAEGDDLELEDLLDDEDVDAEAVPEDPFLEF</sequence>
<evidence type="ECO:0000313" key="3">
    <source>
        <dbReference type="Proteomes" id="UP001332931"/>
    </source>
</evidence>